<evidence type="ECO:0000313" key="2">
    <source>
        <dbReference type="WBParaSite" id="JU765_v2.g7668.t1"/>
    </source>
</evidence>
<dbReference type="Proteomes" id="UP000887576">
    <property type="component" value="Unplaced"/>
</dbReference>
<reference evidence="2" key="1">
    <citation type="submission" date="2022-11" db="UniProtKB">
        <authorList>
            <consortium name="WormBaseParasite"/>
        </authorList>
    </citation>
    <scope>IDENTIFICATION</scope>
</reference>
<evidence type="ECO:0000313" key="1">
    <source>
        <dbReference type="Proteomes" id="UP000887576"/>
    </source>
</evidence>
<proteinExistence type="predicted"/>
<organism evidence="1 2">
    <name type="scientific">Panagrolaimus sp. JU765</name>
    <dbReference type="NCBI Taxonomy" id="591449"/>
    <lineage>
        <taxon>Eukaryota</taxon>
        <taxon>Metazoa</taxon>
        <taxon>Ecdysozoa</taxon>
        <taxon>Nematoda</taxon>
        <taxon>Chromadorea</taxon>
        <taxon>Rhabditida</taxon>
        <taxon>Tylenchina</taxon>
        <taxon>Panagrolaimomorpha</taxon>
        <taxon>Panagrolaimoidea</taxon>
        <taxon>Panagrolaimidae</taxon>
        <taxon>Panagrolaimus</taxon>
    </lineage>
</organism>
<protein>
    <submittedName>
        <fullName evidence="2">Uncharacterized protein</fullName>
    </submittedName>
</protein>
<dbReference type="WBParaSite" id="JU765_v2.g7668.t1">
    <property type="protein sequence ID" value="JU765_v2.g7668.t1"/>
    <property type="gene ID" value="JU765_v2.g7668"/>
</dbReference>
<sequence>MEFDLHNHRGNNFIRSSSLNMPHNYSSGDTMIASPLSHHWNPQPLRSSNVPSNSNNNGQRKRDFHFQ</sequence>
<accession>A0AC34RKB1</accession>
<name>A0AC34RKB1_9BILA</name>